<gene>
    <name evidence="3" type="ORF">VA602_01255</name>
</gene>
<evidence type="ECO:0000313" key="3">
    <source>
        <dbReference type="EMBL" id="MEA5669960.1"/>
    </source>
</evidence>
<keyword evidence="1" id="KW-0175">Coiled coil</keyword>
<keyword evidence="4" id="KW-1185">Reference proteome</keyword>
<organism evidence="3 4">
    <name type="scientific">Pseudomonas machongensis</name>
    <dbReference type="NCBI Taxonomy" id="3110229"/>
    <lineage>
        <taxon>Bacteria</taxon>
        <taxon>Pseudomonadati</taxon>
        <taxon>Pseudomonadota</taxon>
        <taxon>Gammaproteobacteria</taxon>
        <taxon>Pseudomonadales</taxon>
        <taxon>Pseudomonadaceae</taxon>
        <taxon>Pseudomonas</taxon>
    </lineage>
</organism>
<sequence length="170" mass="19528">MSAGSIDLQEIVAMNLETLEKRLDRMESRLAIESLIWTYAQAYDRVDEALLQSIWHVDATLDLPGFGHGTGREGILAMARESWRKMPHMHHWMANPLIELDGESATAISQADCLFHDIEQGPVQAAGLYHDRFERRDGEWRFTERRFELMFLVPLQNWKPTAGSQAFARS</sequence>
<dbReference type="CDD" id="cd00531">
    <property type="entry name" value="NTF2_like"/>
    <property type="match status" value="1"/>
</dbReference>
<dbReference type="InterPro" id="IPR032710">
    <property type="entry name" value="NTF2-like_dom_sf"/>
</dbReference>
<evidence type="ECO:0000313" key="4">
    <source>
        <dbReference type="Proteomes" id="UP001302573"/>
    </source>
</evidence>
<reference evidence="3 4" key="1">
    <citation type="submission" date="2023-12" db="EMBL/GenBank/DDBJ databases">
        <title>Pseudomonas machongensis sp. nov., isolated from wilted pepper plants (Capsicum annuum).</title>
        <authorList>
            <person name="Qiu M."/>
            <person name="Li Y."/>
            <person name="Liu Q."/>
            <person name="Zhang X."/>
            <person name="Huang Y."/>
            <person name="Guo R."/>
            <person name="Hu M."/>
            <person name="Zhou J."/>
            <person name="Zhou X."/>
        </authorList>
    </citation>
    <scope>NUCLEOTIDE SEQUENCE [LARGE SCALE GENOMIC DNA]</scope>
    <source>
        <strain evidence="3 4">MH2</strain>
    </source>
</reference>
<accession>A0ABU5VD39</accession>
<name>A0ABU5VD39_9PSED</name>
<feature type="coiled-coil region" evidence="1">
    <location>
        <begin position="9"/>
        <end position="36"/>
    </location>
</feature>
<protein>
    <submittedName>
        <fullName evidence="3">Nuclear transport factor 2 family protein</fullName>
    </submittedName>
</protein>
<dbReference type="Gene3D" id="3.10.450.50">
    <property type="match status" value="1"/>
</dbReference>
<dbReference type="Pfam" id="PF13577">
    <property type="entry name" value="SnoaL_4"/>
    <property type="match status" value="1"/>
</dbReference>
<evidence type="ECO:0000256" key="1">
    <source>
        <dbReference type="SAM" id="Coils"/>
    </source>
</evidence>
<dbReference type="EMBL" id="JAYFUI010000034">
    <property type="protein sequence ID" value="MEA5669960.1"/>
    <property type="molecule type" value="Genomic_DNA"/>
</dbReference>
<proteinExistence type="predicted"/>
<feature type="domain" description="SnoaL-like" evidence="2">
    <location>
        <begin position="25"/>
        <end position="146"/>
    </location>
</feature>
<dbReference type="RefSeq" id="WP_323452258.1">
    <property type="nucleotide sequence ID" value="NZ_JAYFUI010000034.1"/>
</dbReference>
<comment type="caution">
    <text evidence="3">The sequence shown here is derived from an EMBL/GenBank/DDBJ whole genome shotgun (WGS) entry which is preliminary data.</text>
</comment>
<evidence type="ECO:0000259" key="2">
    <source>
        <dbReference type="Pfam" id="PF13577"/>
    </source>
</evidence>
<dbReference type="Proteomes" id="UP001302573">
    <property type="component" value="Unassembled WGS sequence"/>
</dbReference>
<dbReference type="SUPFAM" id="SSF54427">
    <property type="entry name" value="NTF2-like"/>
    <property type="match status" value="1"/>
</dbReference>
<dbReference type="InterPro" id="IPR037401">
    <property type="entry name" value="SnoaL-like"/>
</dbReference>